<keyword evidence="5 7" id="KW-1133">Transmembrane helix</keyword>
<dbReference type="InterPro" id="IPR003593">
    <property type="entry name" value="AAA+_ATPase"/>
</dbReference>
<dbReference type="PANTHER" id="PTHR43394">
    <property type="entry name" value="ATP-DEPENDENT PERMEASE MDL1, MITOCHONDRIAL"/>
    <property type="match status" value="1"/>
</dbReference>
<feature type="transmembrane region" description="Helical" evidence="7">
    <location>
        <begin position="253"/>
        <end position="275"/>
    </location>
</feature>
<evidence type="ECO:0000256" key="1">
    <source>
        <dbReference type="ARBA" id="ARBA00004651"/>
    </source>
</evidence>
<keyword evidence="3" id="KW-0547">Nucleotide-binding</keyword>
<evidence type="ECO:0000313" key="9">
    <source>
        <dbReference type="EMBL" id="MEY8661875.1"/>
    </source>
</evidence>
<feature type="domain" description="ABC transporter" evidence="8">
    <location>
        <begin position="346"/>
        <end position="580"/>
    </location>
</feature>
<protein>
    <submittedName>
        <fullName evidence="9">ABC transporter ATP-binding protein</fullName>
    </submittedName>
</protein>
<dbReference type="Gene3D" id="3.40.50.300">
    <property type="entry name" value="P-loop containing nucleotide triphosphate hydrolases"/>
    <property type="match status" value="1"/>
</dbReference>
<dbReference type="PANTHER" id="PTHR43394:SF1">
    <property type="entry name" value="ATP-BINDING CASSETTE SUB-FAMILY B MEMBER 10, MITOCHONDRIAL"/>
    <property type="match status" value="1"/>
</dbReference>
<sequence>MLVIHFEQIKQYLKLLYKTYQTFFKAAFKITLLLVLLTPIQALLPLVTVQAGQKLVDQLTAQKSYVYFLILWIIATLLTQLLPVLVTNIQGILTDKLTGFINISLMEKSKKLMTLELFDNSAYFDDLKLLSEDASWRPVNLIVFGVAVLRDALTLVGMFCLLGKYNCFLALLLFSVLLPQTLVYYRIQQEAFETMVTRSKNARKLDYFSSLLLERKDAKEVRIFQMFNSVIKKYRTLFFETQRTVNAVRKKQLVIASCFLLLTVTVSSLGFWWFIVQVQRQVLGVGILLLYISVIASIIESMTNIVETTSLLYDSLLWVKKYEHFLDFKESATDGKLEFDADFEALIVKDLSFTYPFSTKEVLHQINFSVKKGERIAIVGENGSGKSTLVKLLLKLYPASSGTISFDEQKLRDLSAKSYWQKVTVAFQDFSHFKLSLQDNVTALEELPEATVKALLQEVTLPLKAPLKLTTILSREFEGGTELSGGQWQKVALARCLHRKSKLIFLDEPTAALDAKSEQELYRHFVELGKDTTLLFVTHRMSAVNLADKVLFLKDGRSVACGPHKELLATEPSYRELYELQKQAYR</sequence>
<dbReference type="Pfam" id="PF00005">
    <property type="entry name" value="ABC_tran"/>
    <property type="match status" value="1"/>
</dbReference>
<dbReference type="Proteomes" id="UP001565236">
    <property type="component" value="Unassembled WGS sequence"/>
</dbReference>
<feature type="transmembrane region" description="Helical" evidence="7">
    <location>
        <begin position="26"/>
        <end position="44"/>
    </location>
</feature>
<dbReference type="InterPro" id="IPR017871">
    <property type="entry name" value="ABC_transporter-like_CS"/>
</dbReference>
<dbReference type="InterPro" id="IPR036640">
    <property type="entry name" value="ABC1_TM_sf"/>
</dbReference>
<proteinExistence type="predicted"/>
<evidence type="ECO:0000256" key="6">
    <source>
        <dbReference type="ARBA" id="ARBA00023136"/>
    </source>
</evidence>
<dbReference type="InterPro" id="IPR003439">
    <property type="entry name" value="ABC_transporter-like_ATP-bd"/>
</dbReference>
<evidence type="ECO:0000256" key="5">
    <source>
        <dbReference type="ARBA" id="ARBA00022989"/>
    </source>
</evidence>
<evidence type="ECO:0000256" key="3">
    <source>
        <dbReference type="ARBA" id="ARBA00022741"/>
    </source>
</evidence>
<evidence type="ECO:0000259" key="8">
    <source>
        <dbReference type="PROSITE" id="PS50893"/>
    </source>
</evidence>
<dbReference type="SMART" id="SM00382">
    <property type="entry name" value="AAA"/>
    <property type="match status" value="1"/>
</dbReference>
<keyword evidence="4 9" id="KW-0067">ATP-binding</keyword>
<organism evidence="9 10">
    <name type="scientific">Ligilactobacillus faecis</name>
    <dbReference type="NCBI Taxonomy" id="762833"/>
    <lineage>
        <taxon>Bacteria</taxon>
        <taxon>Bacillati</taxon>
        <taxon>Bacillota</taxon>
        <taxon>Bacilli</taxon>
        <taxon>Lactobacillales</taxon>
        <taxon>Lactobacillaceae</taxon>
        <taxon>Ligilactobacillus</taxon>
    </lineage>
</organism>
<name>A0ABV4DN44_9LACO</name>
<evidence type="ECO:0000256" key="2">
    <source>
        <dbReference type="ARBA" id="ARBA00022692"/>
    </source>
</evidence>
<reference evidence="9 10" key="1">
    <citation type="submission" date="2024-03" db="EMBL/GenBank/DDBJ databases">
        <title>Mouse gut bacterial collection (mGBC) of GemPharmatech.</title>
        <authorList>
            <person name="He Y."/>
            <person name="Dong L."/>
            <person name="Wu D."/>
            <person name="Gao X."/>
            <person name="Lin Z."/>
        </authorList>
    </citation>
    <scope>NUCLEOTIDE SEQUENCE [LARGE SCALE GENOMIC DNA]</scope>
    <source>
        <strain evidence="9 10">15-30</strain>
    </source>
</reference>
<dbReference type="RefSeq" id="WP_369941053.1">
    <property type="nucleotide sequence ID" value="NZ_JBCLUF010000007.1"/>
</dbReference>
<feature type="transmembrane region" description="Helical" evidence="7">
    <location>
        <begin position="281"/>
        <end position="299"/>
    </location>
</feature>
<dbReference type="CDD" id="cd03228">
    <property type="entry name" value="ABCC_MRP_Like"/>
    <property type="match status" value="1"/>
</dbReference>
<accession>A0ABV4DN44</accession>
<evidence type="ECO:0000256" key="4">
    <source>
        <dbReference type="ARBA" id="ARBA00022840"/>
    </source>
</evidence>
<dbReference type="SUPFAM" id="SSF52540">
    <property type="entry name" value="P-loop containing nucleoside triphosphate hydrolases"/>
    <property type="match status" value="1"/>
</dbReference>
<feature type="transmembrane region" description="Helical" evidence="7">
    <location>
        <begin position="64"/>
        <end position="86"/>
    </location>
</feature>
<dbReference type="EMBL" id="JBCLUF010000007">
    <property type="protein sequence ID" value="MEY8661875.1"/>
    <property type="molecule type" value="Genomic_DNA"/>
</dbReference>
<evidence type="ECO:0000256" key="7">
    <source>
        <dbReference type="SAM" id="Phobius"/>
    </source>
</evidence>
<keyword evidence="2 7" id="KW-0812">Transmembrane</keyword>
<evidence type="ECO:0000313" key="10">
    <source>
        <dbReference type="Proteomes" id="UP001565236"/>
    </source>
</evidence>
<keyword evidence="6 7" id="KW-0472">Membrane</keyword>
<dbReference type="PROSITE" id="PS00211">
    <property type="entry name" value="ABC_TRANSPORTER_1"/>
    <property type="match status" value="1"/>
</dbReference>
<dbReference type="SUPFAM" id="SSF90123">
    <property type="entry name" value="ABC transporter transmembrane region"/>
    <property type="match status" value="1"/>
</dbReference>
<keyword evidence="10" id="KW-1185">Reference proteome</keyword>
<comment type="subcellular location">
    <subcellularLocation>
        <location evidence="1">Cell membrane</location>
        <topology evidence="1">Multi-pass membrane protein</topology>
    </subcellularLocation>
</comment>
<dbReference type="InterPro" id="IPR039421">
    <property type="entry name" value="Type_1_exporter"/>
</dbReference>
<comment type="caution">
    <text evidence="9">The sequence shown here is derived from an EMBL/GenBank/DDBJ whole genome shotgun (WGS) entry which is preliminary data.</text>
</comment>
<dbReference type="PROSITE" id="PS50893">
    <property type="entry name" value="ABC_TRANSPORTER_2"/>
    <property type="match status" value="1"/>
</dbReference>
<dbReference type="GO" id="GO:0005524">
    <property type="term" value="F:ATP binding"/>
    <property type="evidence" value="ECO:0007669"/>
    <property type="project" value="UniProtKB-KW"/>
</dbReference>
<dbReference type="Gene3D" id="1.20.1560.10">
    <property type="entry name" value="ABC transporter type 1, transmembrane domain"/>
    <property type="match status" value="1"/>
</dbReference>
<gene>
    <name evidence="9" type="ORF">AALT52_03055</name>
</gene>
<dbReference type="InterPro" id="IPR027417">
    <property type="entry name" value="P-loop_NTPase"/>
</dbReference>